<name>A0A8S1SDJ8_PAROT</name>
<dbReference type="SMART" id="SM00184">
    <property type="entry name" value="RING"/>
    <property type="match status" value="1"/>
</dbReference>
<dbReference type="GO" id="GO:0008270">
    <property type="term" value="F:zinc ion binding"/>
    <property type="evidence" value="ECO:0007669"/>
    <property type="project" value="UniProtKB-KW"/>
</dbReference>
<protein>
    <recommendedName>
        <fullName evidence="3">RING-type domain-containing protein</fullName>
    </recommendedName>
</protein>
<dbReference type="OMA" id="VEQIIQC"/>
<reference evidence="4" key="1">
    <citation type="submission" date="2021-01" db="EMBL/GenBank/DDBJ databases">
        <authorList>
            <consortium name="Genoscope - CEA"/>
            <person name="William W."/>
        </authorList>
    </citation>
    <scope>NUCLEOTIDE SEQUENCE</scope>
</reference>
<gene>
    <name evidence="4" type="ORF">POCTA_138.1.T0090216</name>
</gene>
<evidence type="ECO:0000313" key="5">
    <source>
        <dbReference type="Proteomes" id="UP000683925"/>
    </source>
</evidence>
<accession>A0A8S1SDJ8</accession>
<keyword evidence="1" id="KW-0479">Metal-binding</keyword>
<dbReference type="OrthoDB" id="66726at2759"/>
<evidence type="ECO:0000313" key="4">
    <source>
        <dbReference type="EMBL" id="CAD8138163.1"/>
    </source>
</evidence>
<keyword evidence="2" id="KW-0863">Zinc-finger</keyword>
<feature type="domain" description="RING-type" evidence="3">
    <location>
        <begin position="62"/>
        <end position="104"/>
    </location>
</feature>
<dbReference type="InterPro" id="IPR018957">
    <property type="entry name" value="Znf_C3HC4_RING-type"/>
</dbReference>
<evidence type="ECO:0000259" key="3">
    <source>
        <dbReference type="PROSITE" id="PS50089"/>
    </source>
</evidence>
<keyword evidence="5" id="KW-1185">Reference proteome</keyword>
<evidence type="ECO:0000256" key="2">
    <source>
        <dbReference type="PROSITE-ProRule" id="PRU00175"/>
    </source>
</evidence>
<comment type="caution">
    <text evidence="4">The sequence shown here is derived from an EMBL/GenBank/DDBJ whole genome shotgun (WGS) entry which is preliminary data.</text>
</comment>
<proteinExistence type="predicted"/>
<dbReference type="Proteomes" id="UP000683925">
    <property type="component" value="Unassembled WGS sequence"/>
</dbReference>
<keyword evidence="2" id="KW-0862">Zinc</keyword>
<dbReference type="Pfam" id="PF00097">
    <property type="entry name" value="zf-C3HC4"/>
    <property type="match status" value="1"/>
</dbReference>
<dbReference type="InterPro" id="IPR001841">
    <property type="entry name" value="Znf_RING"/>
</dbReference>
<dbReference type="PROSITE" id="PS50089">
    <property type="entry name" value="ZF_RING_2"/>
    <property type="match status" value="1"/>
</dbReference>
<evidence type="ECO:0000256" key="1">
    <source>
        <dbReference type="ARBA" id="ARBA00022723"/>
    </source>
</evidence>
<dbReference type="AlphaFoldDB" id="A0A8S1SDJ8"/>
<sequence>MNNQPQILDEQSSILLEDEIDFSNLEIPQLTRRNGESNFNQKAHGYIILDQSPQKIFNQEQCPICLEQDKDLSPLQCGHTYCVVDIVKLIEQAVEQIIQCPICRAYQYCPTSKEIYQNQHEFQYNDHMQLDDQTQLETN</sequence>
<organism evidence="4 5">
    <name type="scientific">Paramecium octaurelia</name>
    <dbReference type="NCBI Taxonomy" id="43137"/>
    <lineage>
        <taxon>Eukaryota</taxon>
        <taxon>Sar</taxon>
        <taxon>Alveolata</taxon>
        <taxon>Ciliophora</taxon>
        <taxon>Intramacronucleata</taxon>
        <taxon>Oligohymenophorea</taxon>
        <taxon>Peniculida</taxon>
        <taxon>Parameciidae</taxon>
        <taxon>Paramecium</taxon>
    </lineage>
</organism>
<dbReference type="EMBL" id="CAJJDP010000008">
    <property type="protein sequence ID" value="CAD8138163.1"/>
    <property type="molecule type" value="Genomic_DNA"/>
</dbReference>